<proteinExistence type="predicted"/>
<accession>A0ABS4BFL7</accession>
<evidence type="ECO:0000259" key="1">
    <source>
        <dbReference type="Pfam" id="PF07475"/>
    </source>
</evidence>
<evidence type="ECO:0000313" key="3">
    <source>
        <dbReference type="Proteomes" id="UP000678276"/>
    </source>
</evidence>
<organism evidence="2 3">
    <name type="scientific">Jiella mangrovi</name>
    <dbReference type="NCBI Taxonomy" id="2821407"/>
    <lineage>
        <taxon>Bacteria</taxon>
        <taxon>Pseudomonadati</taxon>
        <taxon>Pseudomonadota</taxon>
        <taxon>Alphaproteobacteria</taxon>
        <taxon>Hyphomicrobiales</taxon>
        <taxon>Aurantimonadaceae</taxon>
        <taxon>Jiella</taxon>
    </lineage>
</organism>
<dbReference type="InterPro" id="IPR027417">
    <property type="entry name" value="P-loop_NTPase"/>
</dbReference>
<evidence type="ECO:0000313" key="2">
    <source>
        <dbReference type="EMBL" id="MBP0615550.1"/>
    </source>
</evidence>
<feature type="domain" description="HPr kinase/phosphorylase C-terminal" evidence="1">
    <location>
        <begin position="5"/>
        <end position="83"/>
    </location>
</feature>
<gene>
    <name evidence="2" type="ORF">J6595_08155</name>
</gene>
<dbReference type="EMBL" id="JAGJCF010000004">
    <property type="protein sequence ID" value="MBP0615550.1"/>
    <property type="molecule type" value="Genomic_DNA"/>
</dbReference>
<comment type="caution">
    <text evidence="2">The sequence shown here is derived from an EMBL/GenBank/DDBJ whole genome shotgun (WGS) entry which is preliminary data.</text>
</comment>
<dbReference type="InterPro" id="IPR011104">
    <property type="entry name" value="Hpr_kin/Pase_C"/>
</dbReference>
<name>A0ABS4BFL7_9HYPH</name>
<dbReference type="Proteomes" id="UP000678276">
    <property type="component" value="Unassembled WGS sequence"/>
</dbReference>
<reference evidence="2 3" key="1">
    <citation type="submission" date="2021-04" db="EMBL/GenBank/DDBJ databases">
        <title>Whole genome sequence of Jiella sp. KSK16Y-1.</title>
        <authorList>
            <person name="Tuo L."/>
        </authorList>
    </citation>
    <scope>NUCLEOTIDE SEQUENCE [LARGE SCALE GENOMIC DNA]</scope>
    <source>
        <strain evidence="2 3">KSK16Y-1</strain>
    </source>
</reference>
<dbReference type="SUPFAM" id="SSF53795">
    <property type="entry name" value="PEP carboxykinase-like"/>
    <property type="match status" value="1"/>
</dbReference>
<sequence length="150" mass="15793">MTAPANLHASAVAVSDRGILIRGPAQSGKSALALALLRRGPGLGMTSELVADDRVLAEAAEGAVRLSAPGTLKGLIEISGIGIHREPARPFVDLWLVAELVEPRSITRLPGTLVTEIVGREFPLVRLPWRESGRAADILLTLALSGRLPD</sequence>
<dbReference type="Gene3D" id="3.40.50.300">
    <property type="entry name" value="P-loop containing nucleotide triphosphate hydrolases"/>
    <property type="match status" value="1"/>
</dbReference>
<protein>
    <recommendedName>
        <fullName evidence="1">HPr kinase/phosphorylase C-terminal domain-containing protein</fullName>
    </recommendedName>
</protein>
<dbReference type="Pfam" id="PF07475">
    <property type="entry name" value="Hpr_kinase_C"/>
    <property type="match status" value="1"/>
</dbReference>
<keyword evidence="3" id="KW-1185">Reference proteome</keyword>